<comment type="pathway">
    <text evidence="3">tRNA modification; 5-methoxycarbonylmethyl-2-thiouridine-tRNA biosynthesis.</text>
</comment>
<keyword evidence="6" id="KW-1185">Reference proteome</keyword>
<dbReference type="GO" id="GO:0016783">
    <property type="term" value="F:sulfurtransferase activity"/>
    <property type="evidence" value="ECO:0007669"/>
    <property type="project" value="TreeGrafter"/>
</dbReference>
<organism evidence="5 6">
    <name type="scientific">Schistosoma japonicum</name>
    <name type="common">Blood fluke</name>
    <dbReference type="NCBI Taxonomy" id="6182"/>
    <lineage>
        <taxon>Eukaryota</taxon>
        <taxon>Metazoa</taxon>
        <taxon>Spiralia</taxon>
        <taxon>Lophotrochozoa</taxon>
        <taxon>Platyhelminthes</taxon>
        <taxon>Trematoda</taxon>
        <taxon>Digenea</taxon>
        <taxon>Strigeidida</taxon>
        <taxon>Schistosomatoidea</taxon>
        <taxon>Schistosomatidae</taxon>
        <taxon>Schistosoma</taxon>
    </lineage>
</organism>
<feature type="domain" description="tRNA(Ile)-lysidine/2-thiocytidine synthase N-terminal" evidence="4">
    <location>
        <begin position="73"/>
        <end position="247"/>
    </location>
</feature>
<dbReference type="Pfam" id="PF01171">
    <property type="entry name" value="ATP_bind_3"/>
    <property type="match status" value="1"/>
</dbReference>
<evidence type="ECO:0000256" key="1">
    <source>
        <dbReference type="ARBA" id="ARBA00022490"/>
    </source>
</evidence>
<dbReference type="AlphaFoldDB" id="A0A4Z2DPS8"/>
<dbReference type="GO" id="GO:0005829">
    <property type="term" value="C:cytosol"/>
    <property type="evidence" value="ECO:0007669"/>
    <property type="project" value="TreeGrafter"/>
</dbReference>
<dbReference type="InterPro" id="IPR019407">
    <property type="entry name" value="CTU2"/>
</dbReference>
<sequence length="375" mass="42281">MCSQEDDCSCLLTSLTRKNERISQCIKCQSPPCVLIRKDDPALCKTCFINNCLHKINTVFGKYKISDKHHSKMALAFSGGQNSSALLQLLLKHNSSIVTTKRNKSITPKLFHLIESNDSQSNLELITNIMKNTGFEYHIISMNEISNSDQYKWKMTSSSFSSKQRFDDYLRLNLLVNCTRKLDCTCLILGECSNRVTVKYLLEIIEGRGNYSSIQTSLMDERYKDVTIIRPLRDFLAKELTLFAHFMELESITPNDPLTSIILKNPSINTLERLTQDFLASLQAGGFPSTTGTILRTSSKVVLENDTQVNCSFCHYPICNTESSDDPDKLATESMKYSFLLSNPSSCSEVTIPEENDNNLCSSCSLMFKELSSCT</sequence>
<evidence type="ECO:0000259" key="4">
    <source>
        <dbReference type="Pfam" id="PF01171"/>
    </source>
</evidence>
<dbReference type="Pfam" id="PF10288">
    <property type="entry name" value="CTU2"/>
    <property type="match status" value="1"/>
</dbReference>
<dbReference type="PANTHER" id="PTHR20882:SF14">
    <property type="entry name" value="CYTOPLASMIC TRNA 2-THIOLATION PROTEIN 2"/>
    <property type="match status" value="1"/>
</dbReference>
<dbReference type="GO" id="GO:0032447">
    <property type="term" value="P:protein urmylation"/>
    <property type="evidence" value="ECO:0007669"/>
    <property type="project" value="UniProtKB-UniRule"/>
</dbReference>
<comment type="similarity">
    <text evidence="3">Belongs to the CTU2/NCS2 family.</text>
</comment>
<dbReference type="InterPro" id="IPR014729">
    <property type="entry name" value="Rossmann-like_a/b/a_fold"/>
</dbReference>
<dbReference type="SUPFAM" id="SSF52402">
    <property type="entry name" value="Adenine nucleotide alpha hydrolases-like"/>
    <property type="match status" value="1"/>
</dbReference>
<dbReference type="EMBL" id="SKCS01000076">
    <property type="protein sequence ID" value="TNN18418.1"/>
    <property type="molecule type" value="Genomic_DNA"/>
</dbReference>
<comment type="caution">
    <text evidence="5">The sequence shown here is derived from an EMBL/GenBank/DDBJ whole genome shotgun (WGS) entry which is preliminary data.</text>
</comment>
<dbReference type="OrthoDB" id="25129at2759"/>
<dbReference type="UniPathway" id="UPA00988"/>
<accession>A0A4Z2DPS8</accession>
<proteinExistence type="inferred from homology"/>
<comment type="subcellular location">
    <subcellularLocation>
        <location evidence="3">Cytoplasm</location>
    </subcellularLocation>
</comment>
<dbReference type="Proteomes" id="UP000311919">
    <property type="component" value="Unassembled WGS sequence"/>
</dbReference>
<comment type="function">
    <text evidence="3">Plays a central role in 2-thiolation of mcm(5)S(2)U at tRNA wobble positions of tRNA(Lys), tRNA(Glu) and tRNA(Gln). May act by forming a heterodimer with NCS6/CTU1 that ligates sulfur from thiocarboxylated URM1 onto the uridine of tRNAs at wobble position.</text>
</comment>
<evidence type="ECO:0000313" key="5">
    <source>
        <dbReference type="EMBL" id="TNN18418.1"/>
    </source>
</evidence>
<reference evidence="5 6" key="1">
    <citation type="submission" date="2019-03" db="EMBL/GenBank/DDBJ databases">
        <title>An improved genome assembly of the fluke Schistosoma japonicum.</title>
        <authorList>
            <person name="Hu W."/>
            <person name="Luo F."/>
            <person name="Yin M."/>
            <person name="Mo X."/>
            <person name="Sun C."/>
            <person name="Wu Q."/>
            <person name="Zhu B."/>
            <person name="Xiang M."/>
            <person name="Wang J."/>
            <person name="Wang Y."/>
            <person name="Zhang T."/>
            <person name="Xu B."/>
            <person name="Zheng H."/>
            <person name="Feng Z."/>
        </authorList>
    </citation>
    <scope>NUCLEOTIDE SEQUENCE [LARGE SCALE GENOMIC DNA]</scope>
    <source>
        <strain evidence="5">HuSjv2</strain>
        <tissue evidence="5">Worms</tissue>
    </source>
</reference>
<evidence type="ECO:0000256" key="2">
    <source>
        <dbReference type="ARBA" id="ARBA00022694"/>
    </source>
</evidence>
<protein>
    <recommendedName>
        <fullName evidence="3">Cytoplasmic tRNA 2-thiolation protein 2</fullName>
    </recommendedName>
</protein>
<dbReference type="Gene3D" id="3.40.50.620">
    <property type="entry name" value="HUPs"/>
    <property type="match status" value="1"/>
</dbReference>
<dbReference type="GO" id="GO:0000049">
    <property type="term" value="F:tRNA binding"/>
    <property type="evidence" value="ECO:0007669"/>
    <property type="project" value="InterPro"/>
</dbReference>
<keyword evidence="1 3" id="KW-0963">Cytoplasm</keyword>
<dbReference type="PANTHER" id="PTHR20882">
    <property type="entry name" value="CYTOPLASMIC TRNA 2-THIOLATION PROTEIN 2"/>
    <property type="match status" value="1"/>
</dbReference>
<dbReference type="STRING" id="6182.A0A4Z2DPS8"/>
<keyword evidence="2 3" id="KW-0819">tRNA processing</keyword>
<name>A0A4Z2DPS8_SCHJA</name>
<dbReference type="GO" id="GO:0002143">
    <property type="term" value="P:tRNA wobble position uridine thiolation"/>
    <property type="evidence" value="ECO:0007669"/>
    <property type="project" value="TreeGrafter"/>
</dbReference>
<evidence type="ECO:0000313" key="6">
    <source>
        <dbReference type="Proteomes" id="UP000311919"/>
    </source>
</evidence>
<dbReference type="InterPro" id="IPR011063">
    <property type="entry name" value="TilS/TtcA_N"/>
</dbReference>
<gene>
    <name evidence="5" type="ORF">EWB00_010213</name>
</gene>
<evidence type="ECO:0000256" key="3">
    <source>
        <dbReference type="HAMAP-Rule" id="MF_03054"/>
    </source>
</evidence>
<dbReference type="HAMAP" id="MF_03054">
    <property type="entry name" value="CTU2"/>
    <property type="match status" value="1"/>
</dbReference>
<dbReference type="GO" id="GO:0016779">
    <property type="term" value="F:nucleotidyltransferase activity"/>
    <property type="evidence" value="ECO:0007669"/>
    <property type="project" value="UniProtKB-UniRule"/>
</dbReference>